<feature type="compositionally biased region" description="Polar residues" evidence="1">
    <location>
        <begin position="260"/>
        <end position="272"/>
    </location>
</feature>
<gene>
    <name evidence="2" type="ORF">SFRICE_003527</name>
</gene>
<feature type="region of interest" description="Disordered" evidence="1">
    <location>
        <begin position="251"/>
        <end position="286"/>
    </location>
</feature>
<name>A0A2H1W2C3_SPOFR</name>
<protein>
    <submittedName>
        <fullName evidence="2">SFRICE_003527</fullName>
    </submittedName>
</protein>
<proteinExistence type="predicted"/>
<evidence type="ECO:0000313" key="2">
    <source>
        <dbReference type="EMBL" id="SOQ47229.1"/>
    </source>
</evidence>
<dbReference type="AlphaFoldDB" id="A0A2H1W2C3"/>
<sequence length="314" mass="34508">MSHTVKHQTLYKKETYRGRQRQGLDVVGHDGGEPAGGQAQQRARQEHDAGAQLHAQLFAFLSLSKLVMKNSPALYEDLTRGPLAVYRNPTLGSLTKGVSRSTVSMLCANTSSPHSAMVWIQSRLPLKSGTRHSTKMSLFLRKKDYYLFVPGQVFFKVKCAYGAPDGKQSPPPMDTRSTRGVTNAMPAFESGNRGIRILFQQNEQIHRRAICKQYNNSGIVLPSLSTEVSTMYPSPHWLMACAVLRGSSGSSGGGRRDVFTEQNMQPRSLGRSSDTKSAKPGPSRSFSRIASSLLLVPSVPIPGDSSQYSKYSKR</sequence>
<accession>A0A2H1W2C3</accession>
<organism evidence="2">
    <name type="scientific">Spodoptera frugiperda</name>
    <name type="common">Fall armyworm</name>
    <dbReference type="NCBI Taxonomy" id="7108"/>
    <lineage>
        <taxon>Eukaryota</taxon>
        <taxon>Metazoa</taxon>
        <taxon>Ecdysozoa</taxon>
        <taxon>Arthropoda</taxon>
        <taxon>Hexapoda</taxon>
        <taxon>Insecta</taxon>
        <taxon>Pterygota</taxon>
        <taxon>Neoptera</taxon>
        <taxon>Endopterygota</taxon>
        <taxon>Lepidoptera</taxon>
        <taxon>Glossata</taxon>
        <taxon>Ditrysia</taxon>
        <taxon>Noctuoidea</taxon>
        <taxon>Noctuidae</taxon>
        <taxon>Amphipyrinae</taxon>
        <taxon>Spodoptera</taxon>
    </lineage>
</organism>
<reference evidence="2" key="1">
    <citation type="submission" date="2016-07" db="EMBL/GenBank/DDBJ databases">
        <authorList>
            <person name="Bretaudeau A."/>
        </authorList>
    </citation>
    <scope>NUCLEOTIDE SEQUENCE</scope>
    <source>
        <strain evidence="2">Rice</strain>
        <tissue evidence="2">Whole body</tissue>
    </source>
</reference>
<evidence type="ECO:0000256" key="1">
    <source>
        <dbReference type="SAM" id="MobiDB-lite"/>
    </source>
</evidence>
<feature type="compositionally biased region" description="Basic residues" evidence="1">
    <location>
        <begin position="1"/>
        <end position="10"/>
    </location>
</feature>
<feature type="region of interest" description="Disordered" evidence="1">
    <location>
        <begin position="1"/>
        <end position="48"/>
    </location>
</feature>
<dbReference type="EMBL" id="ODYU01005882">
    <property type="protein sequence ID" value="SOQ47229.1"/>
    <property type="molecule type" value="Genomic_DNA"/>
</dbReference>